<evidence type="ECO:0000313" key="4">
    <source>
        <dbReference type="Proteomes" id="UP000268093"/>
    </source>
</evidence>
<feature type="compositionally biased region" description="Polar residues" evidence="1">
    <location>
        <begin position="254"/>
        <end position="272"/>
    </location>
</feature>
<dbReference type="Gene3D" id="3.30.160.60">
    <property type="entry name" value="Classic Zinc Finger"/>
    <property type="match status" value="1"/>
</dbReference>
<protein>
    <recommendedName>
        <fullName evidence="2">C2H2-type domain-containing protein</fullName>
    </recommendedName>
</protein>
<feature type="region of interest" description="Disordered" evidence="1">
    <location>
        <begin position="254"/>
        <end position="290"/>
    </location>
</feature>
<accession>A0A433B8N6</accession>
<feature type="domain" description="C2H2-type" evidence="2">
    <location>
        <begin position="90"/>
        <end position="112"/>
    </location>
</feature>
<dbReference type="InterPro" id="IPR013087">
    <property type="entry name" value="Znf_C2H2_type"/>
</dbReference>
<reference evidence="3 4" key="1">
    <citation type="journal article" date="2018" name="New Phytol.">
        <title>Phylogenomics of Endogonaceae and evolution of mycorrhizas within Mucoromycota.</title>
        <authorList>
            <person name="Chang Y."/>
            <person name="Desiro A."/>
            <person name="Na H."/>
            <person name="Sandor L."/>
            <person name="Lipzen A."/>
            <person name="Clum A."/>
            <person name="Barry K."/>
            <person name="Grigoriev I.V."/>
            <person name="Martin F.M."/>
            <person name="Stajich J.E."/>
            <person name="Smith M.E."/>
            <person name="Bonito G."/>
            <person name="Spatafora J.W."/>
        </authorList>
    </citation>
    <scope>NUCLEOTIDE SEQUENCE [LARGE SCALE GENOMIC DNA]</scope>
    <source>
        <strain evidence="3 4">GMNB39</strain>
    </source>
</reference>
<gene>
    <name evidence="3" type="ORF">BC936DRAFT_139975</name>
</gene>
<name>A0A433B8N6_9FUNG</name>
<dbReference type="InterPro" id="IPR036236">
    <property type="entry name" value="Znf_C2H2_sf"/>
</dbReference>
<dbReference type="Proteomes" id="UP000268093">
    <property type="component" value="Unassembled WGS sequence"/>
</dbReference>
<dbReference type="PROSITE" id="PS00028">
    <property type="entry name" value="ZINC_FINGER_C2H2_1"/>
    <property type="match status" value="1"/>
</dbReference>
<evidence type="ECO:0000259" key="2">
    <source>
        <dbReference type="PROSITE" id="PS00028"/>
    </source>
</evidence>
<dbReference type="AlphaFoldDB" id="A0A433B8N6"/>
<evidence type="ECO:0000256" key="1">
    <source>
        <dbReference type="SAM" id="MobiDB-lite"/>
    </source>
</evidence>
<dbReference type="SUPFAM" id="SSF57667">
    <property type="entry name" value="beta-beta-alpha zinc fingers"/>
    <property type="match status" value="1"/>
</dbReference>
<dbReference type="EMBL" id="RBNI01016176">
    <property type="protein sequence ID" value="RUP11457.1"/>
    <property type="molecule type" value="Genomic_DNA"/>
</dbReference>
<proteinExistence type="predicted"/>
<evidence type="ECO:0000313" key="3">
    <source>
        <dbReference type="EMBL" id="RUP11457.1"/>
    </source>
</evidence>
<comment type="caution">
    <text evidence="3">The sequence shown here is derived from an EMBL/GenBank/DDBJ whole genome shotgun (WGS) entry which is preliminary data.</text>
</comment>
<keyword evidence="4" id="KW-1185">Reference proteome</keyword>
<sequence length="335" mass="37272">MRRGTKTGEDAHTTMNSWRWCVSSNDRSKFDDVNISSIWFDVVFVAFEQPLASYEISRISNMIKNKKKLAKQMHETTFPSRNVFVRERTCDICSFKFYDDTTFENHFAGPVHQKRLAIQQGRASVANGQAATVDLAREKVESAKQQAQPSEPILNEKITSDKAFVSVPTTPAPVMAVRLLPLPPPVITVRLPPLYLPLPGQAANPLDSITTAIIVPAAVPATKFVPPVTISPVTFPTTIAPSVKNPVFEPLASPNSPNSALLTPKSKTTPFKITSDKHSHQNADYNDTLPDSDKSMPIKWVRWIGPTPFAVQDDDMANPVLQNLEPEEWILEREE</sequence>
<organism evidence="3 4">
    <name type="scientific">Jimgerdemannia flammicorona</name>
    <dbReference type="NCBI Taxonomy" id="994334"/>
    <lineage>
        <taxon>Eukaryota</taxon>
        <taxon>Fungi</taxon>
        <taxon>Fungi incertae sedis</taxon>
        <taxon>Mucoromycota</taxon>
        <taxon>Mucoromycotina</taxon>
        <taxon>Endogonomycetes</taxon>
        <taxon>Endogonales</taxon>
        <taxon>Endogonaceae</taxon>
        <taxon>Jimgerdemannia</taxon>
    </lineage>
</organism>